<keyword evidence="2" id="KW-1185">Reference proteome</keyword>
<sequence length="103" mass="12153">MIQDIRRYLRHIAGPLVGVSAVVYFAYHTVEGDRGIRAWLRLQDEILAAEMHLAKVSSERRDMEHRVLLLRPDHLDQDMLEERARIMLNMSKDGDIVVFDRRR</sequence>
<proteinExistence type="predicted"/>
<gene>
    <name evidence="1" type="ORF">SAMN04244559_01031</name>
</gene>
<accession>A0A1H6H5G7</accession>
<dbReference type="AlphaFoldDB" id="A0A1H6H5G7"/>
<name>A0A1H6H5G7_MAGFU</name>
<dbReference type="Pfam" id="PF04977">
    <property type="entry name" value="DivIC"/>
    <property type="match status" value="1"/>
</dbReference>
<dbReference type="Proteomes" id="UP000182983">
    <property type="component" value="Unassembled WGS sequence"/>
</dbReference>
<dbReference type="RefSeq" id="WP_244511060.1">
    <property type="nucleotide sequence ID" value="NZ_FNWO01000003.1"/>
</dbReference>
<protein>
    <submittedName>
        <fullName evidence="1">Cell division protein FtsB</fullName>
    </submittedName>
</protein>
<reference evidence="2" key="1">
    <citation type="submission" date="2016-10" db="EMBL/GenBank/DDBJ databases">
        <authorList>
            <person name="Varghese N."/>
            <person name="Submissions S."/>
        </authorList>
    </citation>
    <scope>NUCLEOTIDE SEQUENCE [LARGE SCALE GENOMIC DNA]</scope>
    <source>
        <strain evidence="2">DSM 13234</strain>
    </source>
</reference>
<dbReference type="GO" id="GO:0051301">
    <property type="term" value="P:cell division"/>
    <property type="evidence" value="ECO:0007669"/>
    <property type="project" value="UniProtKB-KW"/>
</dbReference>
<evidence type="ECO:0000313" key="2">
    <source>
        <dbReference type="Proteomes" id="UP000182983"/>
    </source>
</evidence>
<keyword evidence="1" id="KW-0132">Cell division</keyword>
<dbReference type="InterPro" id="IPR007060">
    <property type="entry name" value="FtsL/DivIC"/>
</dbReference>
<keyword evidence="1" id="KW-0131">Cell cycle</keyword>
<evidence type="ECO:0000313" key="1">
    <source>
        <dbReference type="EMBL" id="SEH30971.1"/>
    </source>
</evidence>
<organism evidence="1 2">
    <name type="scientific">Magnetospirillum fulvum</name>
    <name type="common">Rhodospirillum fulvum</name>
    <dbReference type="NCBI Taxonomy" id="1082"/>
    <lineage>
        <taxon>Bacteria</taxon>
        <taxon>Pseudomonadati</taxon>
        <taxon>Pseudomonadota</taxon>
        <taxon>Alphaproteobacteria</taxon>
        <taxon>Rhodospirillales</taxon>
        <taxon>Rhodospirillaceae</taxon>
        <taxon>Magnetospirillum</taxon>
    </lineage>
</organism>
<dbReference type="EMBL" id="FNWO01000003">
    <property type="protein sequence ID" value="SEH30971.1"/>
    <property type="molecule type" value="Genomic_DNA"/>
</dbReference>